<dbReference type="Proteomes" id="UP000298327">
    <property type="component" value="Unassembled WGS sequence"/>
</dbReference>
<feature type="domain" description="Sec39" evidence="6">
    <location>
        <begin position="182"/>
        <end position="885"/>
    </location>
</feature>
<dbReference type="AlphaFoldDB" id="A0A4Y9ZDG4"/>
<organism evidence="7 8">
    <name type="scientific">Dentipellis fragilis</name>
    <dbReference type="NCBI Taxonomy" id="205917"/>
    <lineage>
        <taxon>Eukaryota</taxon>
        <taxon>Fungi</taxon>
        <taxon>Dikarya</taxon>
        <taxon>Basidiomycota</taxon>
        <taxon>Agaricomycotina</taxon>
        <taxon>Agaricomycetes</taxon>
        <taxon>Russulales</taxon>
        <taxon>Hericiaceae</taxon>
        <taxon>Dentipellis</taxon>
    </lineage>
</organism>
<dbReference type="PANTHER" id="PTHR15922:SF2">
    <property type="entry name" value="NBAS SUBUNIT OF NRZ TETHERING COMPLEX"/>
    <property type="match status" value="1"/>
</dbReference>
<gene>
    <name evidence="7" type="ORF">EVG20_g1551</name>
</gene>
<feature type="region of interest" description="Disordered" evidence="5">
    <location>
        <begin position="964"/>
        <end position="1000"/>
    </location>
</feature>
<dbReference type="PANTHER" id="PTHR15922">
    <property type="entry name" value="NEUROBLASTOMA-AMPLIFIED SEQUENCE"/>
    <property type="match status" value="1"/>
</dbReference>
<keyword evidence="3" id="KW-0256">Endoplasmic reticulum</keyword>
<dbReference type="EMBL" id="SEOQ01000051">
    <property type="protein sequence ID" value="TFY71449.1"/>
    <property type="molecule type" value="Genomic_DNA"/>
</dbReference>
<evidence type="ECO:0000259" key="6">
    <source>
        <dbReference type="Pfam" id="PF08314"/>
    </source>
</evidence>
<dbReference type="InterPro" id="IPR013244">
    <property type="entry name" value="Sec39_domain"/>
</dbReference>
<evidence type="ECO:0000256" key="3">
    <source>
        <dbReference type="ARBA" id="ARBA00022824"/>
    </source>
</evidence>
<dbReference type="Pfam" id="PF08314">
    <property type="entry name" value="Sec39"/>
    <property type="match status" value="1"/>
</dbReference>
<sequence>MAPDPQDLCEEWTKLADEEITQEHIQNTLLLIKDDLWVVAASVDRLLDDVSIQRTLLDAGLERTLSLQQRLEVGELEDDGEGQSSGSLSHSQSEELTAHFREQPADAQICHMRTVLLDRLDRLNTYVEACQDGDGNDEQDIDPQWEDDPWEEAADEDKEQPESSKTLPIALHEFLVDDLLHAACLLASKQALAAVSVLYKRHSPSLWPFRYTILDCIPEHVHPSSYRDLLPGFDVVQDMEQRPSYQPWRTDADWSEAGPIQAALKASGSIDMDNLPRTRHIHNTAIAQTQPLSASELASWYEERVENVLISTGMVDIALALVQHGGSQGVVGVDELGEELSLLSRLVYDAPSADIEGMDTEWTLRRWRAMDPAAVVQAYLANSTEGNLVANIRKLVMPYLFVLEARAERAGHPDTSISSRLLHDYILSAPLDFVASIFEASKPTLPPAHRLISDDETMARLALSRLYGSDSLTEWPTMSRIFECLPAWDNSEADEDLADEAYTTVNSLGAYVTPTTARPRCTPQDLLLFFKPLPATSLSRALDILDVHLEAGEILSRWGVPAPLRWFLQSTNDENQQRAWATRLARRAGGSDDQLDTLGDWEWLLEDMIKLSSTNDTGLRSAFGLLEQQEVLRIFLSGLLSTGRFHIAKRLLHPRHQSLSSLSDADIETICLTCSREYYDNASSGNYRFGDMKLAYDCLSVPAKSDAIVREQEFIEATSSITSYNVMTAPGLPISPLEVRLVKDRLSLISRVLSSNDDAYKYPEVILELVHKLGFRHDPAATVKALAMITDTALQAEDFTRAYESSGTMINTIVELNSSPLATTNPAKVQEANEVCWVACFQLGRQIEFEDVEKKLALLGRALEFCPPEKMVDVLNAWRRLESEDTEERRERLGKQKGRTGPDTTRTKRQAVSTGAAASLAARFQHLHMPDLHIPSSPLVSTPDAAAIAHTFSRVAANFPFSVGMRPKSVASDDSGREKSRSVERPWPSRSEHPDVSAQASRVFQKGIGWLIGADDEES</sequence>
<feature type="compositionally biased region" description="Low complexity" evidence="5">
    <location>
        <begin position="82"/>
        <end position="91"/>
    </location>
</feature>
<dbReference type="GO" id="GO:0070939">
    <property type="term" value="C:Dsl1/NZR complex"/>
    <property type="evidence" value="ECO:0007669"/>
    <property type="project" value="TreeGrafter"/>
</dbReference>
<dbReference type="GO" id="GO:0015031">
    <property type="term" value="P:protein transport"/>
    <property type="evidence" value="ECO:0007669"/>
    <property type="project" value="UniProtKB-KW"/>
</dbReference>
<evidence type="ECO:0000256" key="5">
    <source>
        <dbReference type="SAM" id="MobiDB-lite"/>
    </source>
</evidence>
<evidence type="ECO:0000256" key="1">
    <source>
        <dbReference type="ARBA" id="ARBA00004240"/>
    </source>
</evidence>
<evidence type="ECO:0000256" key="2">
    <source>
        <dbReference type="ARBA" id="ARBA00022448"/>
    </source>
</evidence>
<keyword evidence="4" id="KW-0653">Protein transport</keyword>
<evidence type="ECO:0000313" key="8">
    <source>
        <dbReference type="Proteomes" id="UP000298327"/>
    </source>
</evidence>
<dbReference type="STRING" id="205917.A0A4Y9ZDG4"/>
<keyword evidence="2" id="KW-0813">Transport</keyword>
<dbReference type="GO" id="GO:0000149">
    <property type="term" value="F:SNARE binding"/>
    <property type="evidence" value="ECO:0007669"/>
    <property type="project" value="TreeGrafter"/>
</dbReference>
<protein>
    <recommendedName>
        <fullName evidence="6">Sec39 domain-containing protein</fullName>
    </recommendedName>
</protein>
<comment type="caution">
    <text evidence="7">The sequence shown here is derived from an EMBL/GenBank/DDBJ whole genome shotgun (WGS) entry which is preliminary data.</text>
</comment>
<evidence type="ECO:0000256" key="4">
    <source>
        <dbReference type="ARBA" id="ARBA00022927"/>
    </source>
</evidence>
<evidence type="ECO:0000313" key="7">
    <source>
        <dbReference type="EMBL" id="TFY71449.1"/>
    </source>
</evidence>
<accession>A0A4Y9ZDG4</accession>
<reference evidence="7 8" key="1">
    <citation type="submission" date="2019-02" db="EMBL/GenBank/DDBJ databases">
        <title>Genome sequencing of the rare red list fungi Dentipellis fragilis.</title>
        <authorList>
            <person name="Buettner E."/>
            <person name="Kellner H."/>
        </authorList>
    </citation>
    <scope>NUCLEOTIDE SEQUENCE [LARGE SCALE GENOMIC DNA]</scope>
    <source>
        <strain evidence="7 8">DSM 105465</strain>
    </source>
</reference>
<feature type="region of interest" description="Disordered" evidence="5">
    <location>
        <begin position="883"/>
        <end position="911"/>
    </location>
</feature>
<proteinExistence type="predicted"/>
<dbReference type="OrthoDB" id="27490at2759"/>
<dbReference type="GO" id="GO:0006890">
    <property type="term" value="P:retrograde vesicle-mediated transport, Golgi to endoplasmic reticulum"/>
    <property type="evidence" value="ECO:0007669"/>
    <property type="project" value="InterPro"/>
</dbReference>
<feature type="region of interest" description="Disordered" evidence="5">
    <location>
        <begin position="76"/>
        <end position="95"/>
    </location>
</feature>
<feature type="compositionally biased region" description="Basic and acidic residues" evidence="5">
    <location>
        <begin position="974"/>
        <end position="984"/>
    </location>
</feature>
<feature type="compositionally biased region" description="Basic and acidic residues" evidence="5">
    <location>
        <begin position="883"/>
        <end position="894"/>
    </location>
</feature>
<keyword evidence="8" id="KW-1185">Reference proteome</keyword>
<comment type="subcellular location">
    <subcellularLocation>
        <location evidence="1">Endoplasmic reticulum</location>
    </subcellularLocation>
</comment>
<name>A0A4Y9ZDG4_9AGAM</name>